<dbReference type="Pfam" id="PF13668">
    <property type="entry name" value="Ferritin_2"/>
    <property type="match status" value="1"/>
</dbReference>
<dbReference type="RefSeq" id="XP_021858265.2">
    <property type="nucleotide sequence ID" value="XM_022002573.2"/>
</dbReference>
<dbReference type="GeneID" id="110797460"/>
<feature type="signal peptide" evidence="1">
    <location>
        <begin position="1"/>
        <end position="26"/>
    </location>
</feature>
<dbReference type="AlphaFoldDB" id="A0A9R0K4K5"/>
<protein>
    <submittedName>
        <fullName evidence="3">Desiccation-related protein PCC13-62</fullName>
    </submittedName>
</protein>
<dbReference type="KEGG" id="soe:110797460"/>
<keyword evidence="1" id="KW-0732">Signal</keyword>
<gene>
    <name evidence="3" type="primary">LOC110797460</name>
</gene>
<feature type="chain" id="PRO_5045626728" evidence="1">
    <location>
        <begin position="27"/>
        <end position="307"/>
    </location>
</feature>
<reference evidence="2" key="1">
    <citation type="journal article" date="2021" name="Nat. Commun.">
        <title>Genomic analyses provide insights into spinach domestication and the genetic basis of agronomic traits.</title>
        <authorList>
            <person name="Cai X."/>
            <person name="Sun X."/>
            <person name="Xu C."/>
            <person name="Sun H."/>
            <person name="Wang X."/>
            <person name="Ge C."/>
            <person name="Zhang Z."/>
            <person name="Wang Q."/>
            <person name="Fei Z."/>
            <person name="Jiao C."/>
            <person name="Wang Q."/>
        </authorList>
    </citation>
    <scope>NUCLEOTIDE SEQUENCE [LARGE SCALE GENOMIC DNA]</scope>
    <source>
        <strain evidence="2">cv. Varoflay</strain>
    </source>
</reference>
<proteinExistence type="predicted"/>
<dbReference type="PANTHER" id="PTHR31694:SF12">
    <property type="entry name" value="DESICCATION-LIKE PROTEIN"/>
    <property type="match status" value="1"/>
</dbReference>
<evidence type="ECO:0000256" key="1">
    <source>
        <dbReference type="SAM" id="SignalP"/>
    </source>
</evidence>
<name>A0A9R0K4K5_SPIOL</name>
<accession>A0A9R0K4K5</accession>
<organism evidence="2 3">
    <name type="scientific">Spinacia oleracea</name>
    <name type="common">Spinach</name>
    <dbReference type="NCBI Taxonomy" id="3562"/>
    <lineage>
        <taxon>Eukaryota</taxon>
        <taxon>Viridiplantae</taxon>
        <taxon>Streptophyta</taxon>
        <taxon>Embryophyta</taxon>
        <taxon>Tracheophyta</taxon>
        <taxon>Spermatophyta</taxon>
        <taxon>Magnoliopsida</taxon>
        <taxon>eudicotyledons</taxon>
        <taxon>Gunneridae</taxon>
        <taxon>Pentapetalae</taxon>
        <taxon>Caryophyllales</taxon>
        <taxon>Chenopodiaceae</taxon>
        <taxon>Chenopodioideae</taxon>
        <taxon>Anserineae</taxon>
        <taxon>Spinacia</taxon>
    </lineage>
</organism>
<dbReference type="PANTHER" id="PTHR31694">
    <property type="entry name" value="DESICCATION-LIKE PROTEIN"/>
    <property type="match status" value="1"/>
</dbReference>
<keyword evidence="2" id="KW-1185">Reference proteome</keyword>
<evidence type="ECO:0000313" key="3">
    <source>
        <dbReference type="RefSeq" id="XP_021858265.2"/>
    </source>
</evidence>
<dbReference type="Proteomes" id="UP000813463">
    <property type="component" value="Chromosome 3"/>
</dbReference>
<sequence>MAFPFTLKFLVIPFLLLINVLSSVESDSNSIPKWDIDFLEFPLNLEYLEAEFFLWGSTGSGLDQIAPDLAVGGPPPIGVRKALLDPLTKDIINQFALHEVGHLRAIQARVKGFPRPTLNLSIAQFSDMMNSAFERPLIPPFDPYKNSVNYLLASYLIPYVGLNGYVGTLPKLLSVESRKLVAGLLAMKSGQDAVIRTMLYQRRLQRVTPYKITVQEFTTRISNLRNKLGAMSDISSKDEGIFVDSKDGAEGKIQGNVLSGDPNSLGFPRTPEEILNILYGSGDAKKVGGFFPKGAGGFIAQNYLQPK</sequence>
<dbReference type="InterPro" id="IPR052965">
    <property type="entry name" value="Pigment-catalase-like"/>
</dbReference>
<evidence type="ECO:0000313" key="2">
    <source>
        <dbReference type="Proteomes" id="UP000813463"/>
    </source>
</evidence>
<reference evidence="3" key="2">
    <citation type="submission" date="2025-08" db="UniProtKB">
        <authorList>
            <consortium name="RefSeq"/>
        </authorList>
    </citation>
    <scope>IDENTIFICATION</scope>
    <source>
        <tissue evidence="3">Leaf</tissue>
    </source>
</reference>